<evidence type="ECO:0000256" key="13">
    <source>
        <dbReference type="SAM" id="SignalP"/>
    </source>
</evidence>
<proteinExistence type="predicted"/>
<keyword evidence="17" id="KW-1185">Reference proteome</keyword>
<evidence type="ECO:0000256" key="12">
    <source>
        <dbReference type="SAM" id="Phobius"/>
    </source>
</evidence>
<gene>
    <name evidence="16" type="primary">100637447</name>
</gene>
<keyword evidence="8" id="KW-0393">Immunoglobulin domain</keyword>
<keyword evidence="6" id="KW-0675">Receptor</keyword>
<dbReference type="SUPFAM" id="SSF48726">
    <property type="entry name" value="Immunoglobulin"/>
    <property type="match status" value="7"/>
</dbReference>
<dbReference type="PROSITE" id="PS50011">
    <property type="entry name" value="PROTEIN_KINASE_DOM"/>
    <property type="match status" value="1"/>
</dbReference>
<dbReference type="GO" id="GO:0005524">
    <property type="term" value="F:ATP binding"/>
    <property type="evidence" value="ECO:0007669"/>
    <property type="project" value="UniProtKB-KW"/>
</dbReference>
<feature type="binding site" evidence="11">
    <location>
        <position position="996"/>
    </location>
    <ligand>
        <name>Mg(2+)</name>
        <dbReference type="ChEBI" id="CHEBI:18420"/>
    </ligand>
</feature>
<dbReference type="InterPro" id="IPR008266">
    <property type="entry name" value="Tyr_kinase_AS"/>
</dbReference>
<reference evidence="17" key="1">
    <citation type="journal article" date="2010" name="Nature">
        <title>The Amphimedon queenslandica genome and the evolution of animal complexity.</title>
        <authorList>
            <person name="Srivastava M."/>
            <person name="Simakov O."/>
            <person name="Chapman J."/>
            <person name="Fahey B."/>
            <person name="Gauthier M.E."/>
            <person name="Mitros T."/>
            <person name="Richards G.S."/>
            <person name="Conaco C."/>
            <person name="Dacre M."/>
            <person name="Hellsten U."/>
            <person name="Larroux C."/>
            <person name="Putnam N.H."/>
            <person name="Stanke M."/>
            <person name="Adamska M."/>
            <person name="Darling A."/>
            <person name="Degnan S.M."/>
            <person name="Oakley T.H."/>
            <person name="Plachetzki D.C."/>
            <person name="Zhai Y."/>
            <person name="Adamski M."/>
            <person name="Calcino A."/>
            <person name="Cummins S.F."/>
            <person name="Goodstein D.M."/>
            <person name="Harris C."/>
            <person name="Jackson D.J."/>
            <person name="Leys S.P."/>
            <person name="Shu S."/>
            <person name="Woodcroft B.J."/>
            <person name="Vervoort M."/>
            <person name="Kosik K.S."/>
            <person name="Manning G."/>
            <person name="Degnan B.M."/>
            <person name="Rokhsar D.S."/>
        </authorList>
    </citation>
    <scope>NUCLEOTIDE SEQUENCE [LARGE SCALE GENOMIC DNA]</scope>
</reference>
<dbReference type="InterPro" id="IPR013098">
    <property type="entry name" value="Ig_I-set"/>
</dbReference>
<dbReference type="Gene3D" id="1.10.510.10">
    <property type="entry name" value="Transferase(Phosphotransferase) domain 1"/>
    <property type="match status" value="1"/>
</dbReference>
<keyword evidence="7" id="KW-0325">Glycoprotein</keyword>
<dbReference type="GO" id="GO:0004714">
    <property type="term" value="F:transmembrane receptor protein tyrosine kinase activity"/>
    <property type="evidence" value="ECO:0007669"/>
    <property type="project" value="TreeGrafter"/>
</dbReference>
<dbReference type="EnsemblMetazoa" id="Aqu2.1.40861_001">
    <property type="protein sequence ID" value="Aqu2.1.40861_001"/>
    <property type="gene ID" value="Aqu2.1.40861"/>
</dbReference>
<feature type="binding site" evidence="10">
    <location>
        <position position="995"/>
    </location>
    <ligand>
        <name>ATP</name>
        <dbReference type="ChEBI" id="CHEBI:30616"/>
    </ligand>
</feature>
<dbReference type="FunCoup" id="A0A1X7VKG0">
    <property type="interactions" value="125"/>
</dbReference>
<sequence>MSSESRGRCVEMFLLSFIYLLSHGGASPPTVVGPPVVIEGDSVSLHCDTGSSEAVQWFKDGVSVSVSNPNFDTSESNISISSANATIHSGTYACSLTSNQSEVSTPFQLTVYYFHGKLSICKVRENNIQVSPVDSMLYPGLSSYSVSVESDVLLTCCTPPAIPPVHNVSWIKVDGNTRPSDGGDSSEGWSLLLSDIAVNDRGRYRCSYEHVAAGTVQSEEVELKVAVQGSTPATPVDVTVPQSTVCTKPGNTVTIHCTVSGTVGNGDVSWKLGDNTLPSNERYSVDPVTNSLTITNAALSDDGVYKCTAINDLNADSATVHLNMTCIHSVHVSPSFVSTGLGTSKTLACSSNHDDSLATPTYFWFTPQGIEVQGPELVLNNLQYSDAGSYNCTASSPNSLPVSSLVSLTVLGPPLVKITAFPNREARLYRPLTLHCSVNVSIPDQEIEWSKENSTDKNFISSESFNSNILTIRNFSVSDVGVYHCSYTSDTYREVKNSVHVVLTNKIYPKFDIISRTGIVNEILIVTCEFLGGISSDGTLTVSWFKGGSPLRSSRNVTVSNGVVQGGVASLTINSVKMSDEGSYSCLASDGVHEFNETFEIIVNVPGSFLEVPPSSVQYMEGEYLYLECRVAGKPLPKVTWLKELSHLESDDRIIVDSNGSLVITSIVMSDAGDYLCFFDSPDGVKEHSTVTIKVSPRQATPTALTGDDTILGLEQNLFISIVLAVVGVIFIILIVLLLCCTLCYVKCRSRERSTNGHQKAVLETVSFERRPSLRGSLRKDNSGILQQNPSDLSSLWTFTTDNSNSVPMTAVSSSVAVSPGPPVPSPIPPPPDGPTASLATELNLPHGISSFPRHKLMLSGDIMGEGEFGPVVKAIARHITEDSSETLVAVKVLMSREGEEALWPSLMDFSNQMRLSSPFISKILGICADAEPYYVIYEYLDRGDLKNFLFASHPSPHSEPMLTQSDLLHFVSQIAEGMRYLYSQQIIHGDLATRNCLISSNFSVKIADLGIGHDLYEQDYYDNGSQLLPIRWMAPELLKDSNMGPAFSLASDIWSFGVFCWEVFSYAQQPYEGLSDEQVLRLVPSGHLLSLPEEGMPALLYSLLMDCWQFDPLQRPLFTEIAPAVRGIDVD</sequence>
<evidence type="ECO:0000256" key="1">
    <source>
        <dbReference type="ARBA" id="ARBA00004167"/>
    </source>
</evidence>
<dbReference type="InterPro" id="IPR003599">
    <property type="entry name" value="Ig_sub"/>
</dbReference>
<dbReference type="AlphaFoldDB" id="A0A1X7VKG0"/>
<dbReference type="Pfam" id="PF07714">
    <property type="entry name" value="PK_Tyr_Ser-Thr"/>
    <property type="match status" value="1"/>
</dbReference>
<evidence type="ECO:0000256" key="8">
    <source>
        <dbReference type="ARBA" id="ARBA00023319"/>
    </source>
</evidence>
<keyword evidence="10" id="KW-0547">Nucleotide-binding</keyword>
<feature type="domain" description="Ig-like" evidence="15">
    <location>
        <begin position="606"/>
        <end position="692"/>
    </location>
</feature>
<dbReference type="Proteomes" id="UP000007879">
    <property type="component" value="Unassembled WGS sequence"/>
</dbReference>
<dbReference type="InterPro" id="IPR050122">
    <property type="entry name" value="RTK"/>
</dbReference>
<evidence type="ECO:0000256" key="7">
    <source>
        <dbReference type="ARBA" id="ARBA00023180"/>
    </source>
</evidence>
<reference evidence="16" key="2">
    <citation type="submission" date="2017-05" db="UniProtKB">
        <authorList>
            <consortium name="EnsemblMetazoa"/>
        </authorList>
    </citation>
    <scope>IDENTIFICATION</scope>
</reference>
<keyword evidence="10" id="KW-0067">ATP-binding</keyword>
<comment type="subcellular location">
    <subcellularLocation>
        <location evidence="1">Membrane</location>
        <topology evidence="1">Single-pass membrane protein</topology>
    </subcellularLocation>
</comment>
<dbReference type="Pfam" id="PF13895">
    <property type="entry name" value="Ig_2"/>
    <property type="match status" value="1"/>
</dbReference>
<keyword evidence="2 12" id="KW-0812">Transmembrane</keyword>
<evidence type="ECO:0000256" key="3">
    <source>
        <dbReference type="ARBA" id="ARBA00022989"/>
    </source>
</evidence>
<dbReference type="Gene3D" id="3.30.200.20">
    <property type="entry name" value="Phosphorylase Kinase, domain 1"/>
    <property type="match status" value="1"/>
</dbReference>
<dbReference type="GO" id="GO:0043235">
    <property type="term" value="C:receptor complex"/>
    <property type="evidence" value="ECO:0007669"/>
    <property type="project" value="TreeGrafter"/>
</dbReference>
<keyword evidence="5" id="KW-1015">Disulfide bond</keyword>
<feature type="domain" description="Ig-like" evidence="15">
    <location>
        <begin position="413"/>
        <end position="496"/>
    </location>
</feature>
<dbReference type="InterPro" id="IPR036179">
    <property type="entry name" value="Ig-like_dom_sf"/>
</dbReference>
<feature type="chain" id="PRO_5010871905" description="Receptor protein-tyrosine kinase" evidence="13">
    <location>
        <begin position="27"/>
        <end position="1132"/>
    </location>
</feature>
<keyword evidence="3 12" id="KW-1133">Transmembrane helix</keyword>
<evidence type="ECO:0000259" key="14">
    <source>
        <dbReference type="PROSITE" id="PS50011"/>
    </source>
</evidence>
<dbReference type="Gene3D" id="2.60.40.10">
    <property type="entry name" value="Immunoglobulins"/>
    <property type="match status" value="7"/>
</dbReference>
<keyword evidence="11" id="KW-0479">Metal-binding</keyword>
<protein>
    <recommendedName>
        <fullName evidence="18">Receptor protein-tyrosine kinase</fullName>
    </recommendedName>
</protein>
<dbReference type="PANTHER" id="PTHR24416">
    <property type="entry name" value="TYROSINE-PROTEIN KINASE RECEPTOR"/>
    <property type="match status" value="1"/>
</dbReference>
<feature type="binding site" evidence="11">
    <location>
        <position position="1009"/>
    </location>
    <ligand>
        <name>Mg(2+)</name>
        <dbReference type="ChEBI" id="CHEBI:18420"/>
    </ligand>
</feature>
<dbReference type="PIRSF" id="PIRSF000615">
    <property type="entry name" value="TyrPK_CSF1-R"/>
    <property type="match status" value="1"/>
</dbReference>
<dbReference type="InParanoid" id="A0A1X7VKG0"/>
<name>A0A1X7VKG0_AMPQE</name>
<dbReference type="GO" id="GO:0007169">
    <property type="term" value="P:cell surface receptor protein tyrosine kinase signaling pathway"/>
    <property type="evidence" value="ECO:0007669"/>
    <property type="project" value="TreeGrafter"/>
</dbReference>
<dbReference type="SMART" id="SM00408">
    <property type="entry name" value="IGc2"/>
    <property type="match status" value="7"/>
</dbReference>
<feature type="signal peptide" evidence="13">
    <location>
        <begin position="1"/>
        <end position="26"/>
    </location>
</feature>
<evidence type="ECO:0000256" key="10">
    <source>
        <dbReference type="PIRSR" id="PIRSR000615-2"/>
    </source>
</evidence>
<evidence type="ECO:0000256" key="5">
    <source>
        <dbReference type="ARBA" id="ARBA00023157"/>
    </source>
</evidence>
<dbReference type="InterPro" id="IPR013783">
    <property type="entry name" value="Ig-like_fold"/>
</dbReference>
<dbReference type="InterPro" id="IPR000719">
    <property type="entry name" value="Prot_kinase_dom"/>
</dbReference>
<dbReference type="InterPro" id="IPR011009">
    <property type="entry name" value="Kinase-like_dom_sf"/>
</dbReference>
<feature type="domain" description="Ig-like" evidence="15">
    <location>
        <begin position="342"/>
        <end position="409"/>
    </location>
</feature>
<dbReference type="PANTHER" id="PTHR24416:SF611">
    <property type="entry name" value="TYROSINE-PROTEIN KINASE TRANSMEMBRANE RECEPTOR ROR"/>
    <property type="match status" value="1"/>
</dbReference>
<dbReference type="PROSITE" id="PS50835">
    <property type="entry name" value="IG_LIKE"/>
    <property type="match status" value="7"/>
</dbReference>
<dbReference type="SUPFAM" id="SSF56112">
    <property type="entry name" value="Protein kinase-like (PK-like)"/>
    <property type="match status" value="1"/>
</dbReference>
<evidence type="ECO:0000256" key="9">
    <source>
        <dbReference type="PIRSR" id="PIRSR000615-1"/>
    </source>
</evidence>
<dbReference type="OrthoDB" id="2413561at2759"/>
<keyword evidence="4 12" id="KW-0472">Membrane</keyword>
<dbReference type="Pfam" id="PF13927">
    <property type="entry name" value="Ig_3"/>
    <property type="match status" value="1"/>
</dbReference>
<accession>A0A1X7VKG0</accession>
<feature type="domain" description="Ig-like" evidence="15">
    <location>
        <begin position="509"/>
        <end position="602"/>
    </location>
</feature>
<dbReference type="InterPro" id="IPR003598">
    <property type="entry name" value="Ig_sub2"/>
</dbReference>
<dbReference type="STRING" id="400682.A0A1X7VKG0"/>
<evidence type="ECO:0000256" key="4">
    <source>
        <dbReference type="ARBA" id="ARBA00023136"/>
    </source>
</evidence>
<evidence type="ECO:0000256" key="6">
    <source>
        <dbReference type="ARBA" id="ARBA00023170"/>
    </source>
</evidence>
<dbReference type="Pfam" id="PF07679">
    <property type="entry name" value="I-set"/>
    <property type="match status" value="3"/>
</dbReference>
<organism evidence="16">
    <name type="scientific">Amphimedon queenslandica</name>
    <name type="common">Sponge</name>
    <dbReference type="NCBI Taxonomy" id="400682"/>
    <lineage>
        <taxon>Eukaryota</taxon>
        <taxon>Metazoa</taxon>
        <taxon>Porifera</taxon>
        <taxon>Demospongiae</taxon>
        <taxon>Heteroscleromorpha</taxon>
        <taxon>Haplosclerida</taxon>
        <taxon>Niphatidae</taxon>
        <taxon>Amphimedon</taxon>
    </lineage>
</organism>
<dbReference type="GO" id="GO:0005886">
    <property type="term" value="C:plasma membrane"/>
    <property type="evidence" value="ECO:0007669"/>
    <property type="project" value="TreeGrafter"/>
</dbReference>
<dbReference type="GO" id="GO:0046872">
    <property type="term" value="F:metal ion binding"/>
    <property type="evidence" value="ECO:0007669"/>
    <property type="project" value="UniProtKB-KW"/>
</dbReference>
<dbReference type="PRINTS" id="PR00109">
    <property type="entry name" value="TYRKINASE"/>
</dbReference>
<dbReference type="CDD" id="cd00192">
    <property type="entry name" value="PTKc"/>
    <property type="match status" value="1"/>
</dbReference>
<evidence type="ECO:0000256" key="2">
    <source>
        <dbReference type="ARBA" id="ARBA00022692"/>
    </source>
</evidence>
<keyword evidence="11" id="KW-0460">Magnesium</keyword>
<dbReference type="CDD" id="cd00096">
    <property type="entry name" value="Ig"/>
    <property type="match status" value="2"/>
</dbReference>
<feature type="domain" description="Ig-like" evidence="15">
    <location>
        <begin position="235"/>
        <end position="325"/>
    </location>
</feature>
<keyword evidence="13" id="KW-0732">Signal</keyword>
<feature type="domain" description="Protein kinase" evidence="14">
    <location>
        <begin position="858"/>
        <end position="1126"/>
    </location>
</feature>
<dbReference type="SMART" id="SM00409">
    <property type="entry name" value="IG"/>
    <property type="match status" value="7"/>
</dbReference>
<evidence type="ECO:0000256" key="11">
    <source>
        <dbReference type="PIRSR" id="PIRSR000615-3"/>
    </source>
</evidence>
<dbReference type="InterPro" id="IPR007110">
    <property type="entry name" value="Ig-like_dom"/>
</dbReference>
<evidence type="ECO:0008006" key="18">
    <source>
        <dbReference type="Google" id="ProtNLM"/>
    </source>
</evidence>
<feature type="transmembrane region" description="Helical" evidence="12">
    <location>
        <begin position="718"/>
        <end position="746"/>
    </location>
</feature>
<dbReference type="InterPro" id="IPR001245">
    <property type="entry name" value="Ser-Thr/Tyr_kinase_cat_dom"/>
</dbReference>
<dbReference type="PROSITE" id="PS00109">
    <property type="entry name" value="PROTEIN_KINASE_TYR"/>
    <property type="match status" value="1"/>
</dbReference>
<evidence type="ECO:0000313" key="17">
    <source>
        <dbReference type="Proteomes" id="UP000007879"/>
    </source>
</evidence>
<dbReference type="KEGG" id="aqu:100637447"/>
<evidence type="ECO:0000313" key="16">
    <source>
        <dbReference type="EnsemblMetazoa" id="Aqu2.1.40861_001"/>
    </source>
</evidence>
<feature type="domain" description="Ig-like" evidence="15">
    <location>
        <begin position="29"/>
        <end position="104"/>
    </location>
</feature>
<feature type="active site" description="Proton acceptor" evidence="9">
    <location>
        <position position="991"/>
    </location>
</feature>
<feature type="domain" description="Ig-like" evidence="15">
    <location>
        <begin position="132"/>
        <end position="222"/>
    </location>
</feature>
<dbReference type="EnsemblMetazoa" id="XM_011411591.2">
    <property type="protein sequence ID" value="XP_011409893.1"/>
    <property type="gene ID" value="LOC100637447"/>
</dbReference>
<evidence type="ECO:0000259" key="15">
    <source>
        <dbReference type="PROSITE" id="PS50835"/>
    </source>
</evidence>